<accession>A0ABX5VNC5</accession>
<evidence type="ECO:0000313" key="3">
    <source>
        <dbReference type="Proteomes" id="UP000313948"/>
    </source>
</evidence>
<dbReference type="InterPro" id="IPR036641">
    <property type="entry name" value="HPT_dom_sf"/>
</dbReference>
<proteinExistence type="predicted"/>
<evidence type="ECO:0000259" key="1">
    <source>
        <dbReference type="Pfam" id="PF01627"/>
    </source>
</evidence>
<dbReference type="EMBL" id="CP040899">
    <property type="protein sequence ID" value="QDB79740.1"/>
    <property type="molecule type" value="Genomic_DNA"/>
</dbReference>
<sequence length="111" mass="11109">MSGDVLDPAALARLRADVGAAAAEGMVDHFLAMLPERVERVRRAVAAGEPAELRDAALSLGCSATMLGAHALADACARSRTATGEAARAVLTEIDGGAAATVAALTGPERA</sequence>
<protein>
    <submittedName>
        <fullName evidence="2">Hpt domain-containing protein</fullName>
    </submittedName>
</protein>
<gene>
    <name evidence="2" type="ORF">FE251_10410</name>
</gene>
<reference evidence="2 3" key="1">
    <citation type="submission" date="2019-05" db="EMBL/GenBank/DDBJ databases">
        <title>Georgenia *** sp. nov., and Georgenia *** sp. nov., isolated from the intestinal contents of plateau pika (Ochotona curzoniae) in the Qinghai-Tibet plateau of China.</title>
        <authorList>
            <person name="Tian Z."/>
        </authorList>
    </citation>
    <scope>NUCLEOTIDE SEQUENCE [LARGE SCALE GENOMIC DNA]</scope>
    <source>
        <strain evidence="2 3">Z294</strain>
    </source>
</reference>
<dbReference type="Proteomes" id="UP000313948">
    <property type="component" value="Chromosome"/>
</dbReference>
<name>A0ABX5VNC5_9MICO</name>
<dbReference type="RefSeq" id="WP_139948725.1">
    <property type="nucleotide sequence ID" value="NZ_CP040899.1"/>
</dbReference>
<dbReference type="InterPro" id="IPR008207">
    <property type="entry name" value="Sig_transdc_His_kin_Hpt_dom"/>
</dbReference>
<keyword evidence="3" id="KW-1185">Reference proteome</keyword>
<evidence type="ECO:0000313" key="2">
    <source>
        <dbReference type="EMBL" id="QDB79740.1"/>
    </source>
</evidence>
<organism evidence="2 3">
    <name type="scientific">Georgenia wutianyii</name>
    <dbReference type="NCBI Taxonomy" id="2585135"/>
    <lineage>
        <taxon>Bacteria</taxon>
        <taxon>Bacillati</taxon>
        <taxon>Actinomycetota</taxon>
        <taxon>Actinomycetes</taxon>
        <taxon>Micrococcales</taxon>
        <taxon>Bogoriellaceae</taxon>
        <taxon>Georgenia</taxon>
    </lineage>
</organism>
<dbReference type="SUPFAM" id="SSF47226">
    <property type="entry name" value="Histidine-containing phosphotransfer domain, HPT domain"/>
    <property type="match status" value="1"/>
</dbReference>
<dbReference type="Pfam" id="PF01627">
    <property type="entry name" value="Hpt"/>
    <property type="match status" value="1"/>
</dbReference>
<feature type="domain" description="HPt" evidence="1">
    <location>
        <begin position="26"/>
        <end position="92"/>
    </location>
</feature>
<dbReference type="Gene3D" id="1.20.120.160">
    <property type="entry name" value="HPT domain"/>
    <property type="match status" value="1"/>
</dbReference>